<protein>
    <submittedName>
        <fullName evidence="1">Uncharacterized protein</fullName>
    </submittedName>
</protein>
<dbReference type="EMBL" id="CAKLBY020000066">
    <property type="protein sequence ID" value="CAK7922813.1"/>
    <property type="molecule type" value="Genomic_DNA"/>
</dbReference>
<comment type="caution">
    <text evidence="1">The sequence shown here is derived from an EMBL/GenBank/DDBJ whole genome shotgun (WGS) entry which is preliminary data.</text>
</comment>
<reference evidence="1" key="1">
    <citation type="submission" date="2024-01" db="EMBL/GenBank/DDBJ databases">
        <authorList>
            <person name="Webb A."/>
        </authorList>
    </citation>
    <scope>NUCLEOTIDE SEQUENCE</scope>
    <source>
        <strain evidence="1">Pm1</strain>
    </source>
</reference>
<evidence type="ECO:0000313" key="2">
    <source>
        <dbReference type="Proteomes" id="UP001162060"/>
    </source>
</evidence>
<proteinExistence type="predicted"/>
<evidence type="ECO:0000313" key="1">
    <source>
        <dbReference type="EMBL" id="CAK7922813.1"/>
    </source>
</evidence>
<organism evidence="1 2">
    <name type="scientific">Peronospora matthiolae</name>
    <dbReference type="NCBI Taxonomy" id="2874970"/>
    <lineage>
        <taxon>Eukaryota</taxon>
        <taxon>Sar</taxon>
        <taxon>Stramenopiles</taxon>
        <taxon>Oomycota</taxon>
        <taxon>Peronosporomycetes</taxon>
        <taxon>Peronosporales</taxon>
        <taxon>Peronosporaceae</taxon>
        <taxon>Peronospora</taxon>
    </lineage>
</organism>
<dbReference type="Proteomes" id="UP001162060">
    <property type="component" value="Unassembled WGS sequence"/>
</dbReference>
<name>A0AAV1TK63_9STRA</name>
<accession>A0AAV1TK63</accession>
<gene>
    <name evidence="1" type="ORF">PM001_LOCUS7984</name>
</gene>
<dbReference type="AlphaFoldDB" id="A0AAV1TK63"/>
<sequence>MLSKLIKQVATRGRPAHRCHSSHTKLWDLFRAPTEAPREPEAPQYIMNMKDNLEFALERMRLLGEPVALQLLDCDARRLKKVNSGKRLCSYRRRRLRRLVQRSAK</sequence>